<dbReference type="InterPro" id="IPR001753">
    <property type="entry name" value="Enoyl-CoA_hydra/iso"/>
</dbReference>
<sequence>MNEKAVLIEENEDGRITTIKLNRPEKKNAMNYDILVGLQNAIDKIERSKTRVVIITGGDDFFSAGIDLKFLTGQEKDSEGVIPDLRVPHNFRYFTNTWIQPIFTKIEKMEKPVIAK</sequence>
<feature type="non-terminal residue" evidence="1">
    <location>
        <position position="116"/>
    </location>
</feature>
<accession>X1JUY5</accession>
<reference evidence="1" key="1">
    <citation type="journal article" date="2014" name="Front. Microbiol.">
        <title>High frequency of phylogenetically diverse reductive dehalogenase-homologous genes in deep subseafloor sedimentary metagenomes.</title>
        <authorList>
            <person name="Kawai M."/>
            <person name="Futagami T."/>
            <person name="Toyoda A."/>
            <person name="Takaki Y."/>
            <person name="Nishi S."/>
            <person name="Hori S."/>
            <person name="Arai W."/>
            <person name="Tsubouchi T."/>
            <person name="Morono Y."/>
            <person name="Uchiyama I."/>
            <person name="Ito T."/>
            <person name="Fujiyama A."/>
            <person name="Inagaki F."/>
            <person name="Takami H."/>
        </authorList>
    </citation>
    <scope>NUCLEOTIDE SEQUENCE</scope>
    <source>
        <strain evidence="1">Expedition CK06-06</strain>
    </source>
</reference>
<dbReference type="PANTHER" id="PTHR11941:SF54">
    <property type="entry name" value="ENOYL-COA HYDRATASE, MITOCHONDRIAL"/>
    <property type="match status" value="1"/>
</dbReference>
<proteinExistence type="predicted"/>
<gene>
    <name evidence="1" type="ORF">S03H2_51475</name>
</gene>
<protein>
    <recommendedName>
        <fullName evidence="2">Enoyl-CoA hydratase/isomerase family protein</fullName>
    </recommendedName>
</protein>
<evidence type="ECO:0008006" key="2">
    <source>
        <dbReference type="Google" id="ProtNLM"/>
    </source>
</evidence>
<dbReference type="EMBL" id="BARU01032660">
    <property type="protein sequence ID" value="GAH73603.1"/>
    <property type="molecule type" value="Genomic_DNA"/>
</dbReference>
<organism evidence="1">
    <name type="scientific">marine sediment metagenome</name>
    <dbReference type="NCBI Taxonomy" id="412755"/>
    <lineage>
        <taxon>unclassified sequences</taxon>
        <taxon>metagenomes</taxon>
        <taxon>ecological metagenomes</taxon>
    </lineage>
</organism>
<dbReference type="InterPro" id="IPR029045">
    <property type="entry name" value="ClpP/crotonase-like_dom_sf"/>
</dbReference>
<dbReference type="GO" id="GO:0006635">
    <property type="term" value="P:fatty acid beta-oxidation"/>
    <property type="evidence" value="ECO:0007669"/>
    <property type="project" value="TreeGrafter"/>
</dbReference>
<dbReference type="PANTHER" id="PTHR11941">
    <property type="entry name" value="ENOYL-COA HYDRATASE-RELATED"/>
    <property type="match status" value="1"/>
</dbReference>
<dbReference type="Gene3D" id="3.90.226.10">
    <property type="entry name" value="2-enoyl-CoA Hydratase, Chain A, domain 1"/>
    <property type="match status" value="1"/>
</dbReference>
<comment type="caution">
    <text evidence="1">The sequence shown here is derived from an EMBL/GenBank/DDBJ whole genome shotgun (WGS) entry which is preliminary data.</text>
</comment>
<dbReference type="AlphaFoldDB" id="X1JUY5"/>
<dbReference type="Pfam" id="PF00378">
    <property type="entry name" value="ECH_1"/>
    <property type="match status" value="1"/>
</dbReference>
<dbReference type="GO" id="GO:0003824">
    <property type="term" value="F:catalytic activity"/>
    <property type="evidence" value="ECO:0007669"/>
    <property type="project" value="UniProtKB-ARBA"/>
</dbReference>
<dbReference type="CDD" id="cd06558">
    <property type="entry name" value="crotonase-like"/>
    <property type="match status" value="1"/>
</dbReference>
<evidence type="ECO:0000313" key="1">
    <source>
        <dbReference type="EMBL" id="GAH73603.1"/>
    </source>
</evidence>
<dbReference type="SUPFAM" id="SSF52096">
    <property type="entry name" value="ClpP/crotonase"/>
    <property type="match status" value="1"/>
</dbReference>
<name>X1JUY5_9ZZZZ</name>